<accession>A0A964TC23</accession>
<name>A0A964TC23_9FLAO</name>
<gene>
    <name evidence="1" type="ORF">GTQ34_09290</name>
</gene>
<evidence type="ECO:0000313" key="2">
    <source>
        <dbReference type="Proteomes" id="UP000667650"/>
    </source>
</evidence>
<organism evidence="1 2">
    <name type="scientific">Flagellimonas ochracea</name>
    <dbReference type="NCBI Taxonomy" id="2696472"/>
    <lineage>
        <taxon>Bacteria</taxon>
        <taxon>Pseudomonadati</taxon>
        <taxon>Bacteroidota</taxon>
        <taxon>Flavobacteriia</taxon>
        <taxon>Flavobacteriales</taxon>
        <taxon>Flavobacteriaceae</taxon>
        <taxon>Flagellimonas</taxon>
    </lineage>
</organism>
<proteinExistence type="predicted"/>
<comment type="caution">
    <text evidence="1">The sequence shown here is derived from an EMBL/GenBank/DDBJ whole genome shotgun (WGS) entry which is preliminary data.</text>
</comment>
<dbReference type="RefSeq" id="WP_166523502.1">
    <property type="nucleotide sequence ID" value="NZ_JAAABI010000002.1"/>
</dbReference>
<keyword evidence="2" id="KW-1185">Reference proteome</keyword>
<evidence type="ECO:0000313" key="1">
    <source>
        <dbReference type="EMBL" id="NAY92113.1"/>
    </source>
</evidence>
<sequence length="224" mass="25955">MEEHTDEKNLLPANIEKEIFETSLDLSLDFAEVGLDTILENDLIKEIPIVKTAVAFYSVGKELHKRHHIRNILTFLGEFHSGVISPEKLDKFKTKFEGNPKFRNKVLELIIVHNERFNKTIKAKIMGNLFRAYINGHYDYERLNHLLEILESITVRALKILEAMGNGGRWDYHYHTRTEEWLENIGFKKSEFSLLQSCGLIIQQGSMMRTTKDGIAIYDFGLSI</sequence>
<protein>
    <submittedName>
        <fullName evidence="1">Uncharacterized protein</fullName>
    </submittedName>
</protein>
<reference evidence="1" key="1">
    <citation type="submission" date="2020-01" db="EMBL/GenBank/DDBJ databases">
        <title>Muricauda ochracea sp. nov., isolated from a tidal flat of Garorim bay in Korea.</title>
        <authorList>
            <person name="Kim D."/>
            <person name="Yoo Y."/>
            <person name="Kim J.-J."/>
        </authorList>
    </citation>
    <scope>NUCLEOTIDE SEQUENCE</scope>
    <source>
        <strain evidence="1">JGD-17</strain>
    </source>
</reference>
<dbReference type="Proteomes" id="UP000667650">
    <property type="component" value="Unassembled WGS sequence"/>
</dbReference>
<dbReference type="AlphaFoldDB" id="A0A964TC23"/>
<dbReference type="EMBL" id="JAAABI010000002">
    <property type="protein sequence ID" value="NAY92113.1"/>
    <property type="molecule type" value="Genomic_DNA"/>
</dbReference>